<dbReference type="InterPro" id="IPR008251">
    <property type="entry name" value="Chromo_shadow_dom"/>
</dbReference>
<feature type="domain" description="Chromo" evidence="4">
    <location>
        <begin position="42"/>
        <end position="101"/>
    </location>
</feature>
<dbReference type="PROSITE" id="PS50013">
    <property type="entry name" value="CHROMO_2"/>
    <property type="match status" value="2"/>
</dbReference>
<name>A0A813PHE1_ADIRI</name>
<dbReference type="OrthoDB" id="433924at2759"/>
<dbReference type="GO" id="GO:0000792">
    <property type="term" value="C:heterochromatin"/>
    <property type="evidence" value="ECO:0007669"/>
    <property type="project" value="UniProtKB-ARBA"/>
</dbReference>
<dbReference type="InterPro" id="IPR023780">
    <property type="entry name" value="Chromo_domain"/>
</dbReference>
<dbReference type="Pfam" id="PF00385">
    <property type="entry name" value="Chromo"/>
    <property type="match status" value="1"/>
</dbReference>
<keyword evidence="7" id="KW-1185">Reference proteome</keyword>
<sequence>MGRTVVDDSDENNDESPKKRVVNDLDSDSSSDSEVDLDEEQYIVEKIIKMRTTKKGKVEYLLKWKGFSHNENTWEPAENLECPELISAFMAEQKEKQQASHTKTNETSNSKRSRSTSGTHKNSDDDSKNNNNNNNNNSSQTKRSRVEYNETGYGRGLVPAELIGATDIYDGELMFLVKWKGVTKPELVPSRIVNKESPQLVIAFYEARLTWNSTNSSNNSSNHNKV</sequence>
<dbReference type="PROSITE" id="PS00598">
    <property type="entry name" value="CHROMO_1"/>
    <property type="match status" value="1"/>
</dbReference>
<proteinExistence type="predicted"/>
<evidence type="ECO:0000256" key="2">
    <source>
        <dbReference type="ARBA" id="ARBA00023242"/>
    </source>
</evidence>
<gene>
    <name evidence="5" type="ORF">EDS130_LOCUS825</name>
    <name evidence="6" type="ORF">XAT740_LOCUS522</name>
</gene>
<dbReference type="CDD" id="cd00034">
    <property type="entry name" value="CSD"/>
    <property type="match status" value="1"/>
</dbReference>
<evidence type="ECO:0000259" key="4">
    <source>
        <dbReference type="PROSITE" id="PS50013"/>
    </source>
</evidence>
<dbReference type="PANTHER" id="PTHR22812">
    <property type="entry name" value="CHROMOBOX PROTEIN"/>
    <property type="match status" value="1"/>
</dbReference>
<feature type="domain" description="Chromo" evidence="4">
    <location>
        <begin position="157"/>
        <end position="216"/>
    </location>
</feature>
<dbReference type="Gene3D" id="2.40.50.40">
    <property type="match status" value="2"/>
</dbReference>
<dbReference type="InterPro" id="IPR016197">
    <property type="entry name" value="Chromo-like_dom_sf"/>
</dbReference>
<dbReference type="InterPro" id="IPR017984">
    <property type="entry name" value="Chromo_dom_subgr"/>
</dbReference>
<organism evidence="6 7">
    <name type="scientific">Adineta ricciae</name>
    <name type="common">Rotifer</name>
    <dbReference type="NCBI Taxonomy" id="249248"/>
    <lineage>
        <taxon>Eukaryota</taxon>
        <taxon>Metazoa</taxon>
        <taxon>Spiralia</taxon>
        <taxon>Gnathifera</taxon>
        <taxon>Rotifera</taxon>
        <taxon>Eurotatoria</taxon>
        <taxon>Bdelloidea</taxon>
        <taxon>Adinetida</taxon>
        <taxon>Adinetidae</taxon>
        <taxon>Adineta</taxon>
    </lineage>
</organism>
<feature type="compositionally biased region" description="Acidic residues" evidence="3">
    <location>
        <begin position="25"/>
        <end position="38"/>
    </location>
</feature>
<reference evidence="6" key="1">
    <citation type="submission" date="2021-02" db="EMBL/GenBank/DDBJ databases">
        <authorList>
            <person name="Nowell W R."/>
        </authorList>
    </citation>
    <scope>NUCLEOTIDE SEQUENCE</scope>
</reference>
<dbReference type="AlphaFoldDB" id="A0A813PHE1"/>
<evidence type="ECO:0000256" key="1">
    <source>
        <dbReference type="ARBA" id="ARBA00004123"/>
    </source>
</evidence>
<dbReference type="GO" id="GO:0005634">
    <property type="term" value="C:nucleus"/>
    <property type="evidence" value="ECO:0007669"/>
    <property type="project" value="UniProtKB-SubCell"/>
</dbReference>
<dbReference type="Pfam" id="PF01393">
    <property type="entry name" value="Chromo_shadow"/>
    <property type="match status" value="1"/>
</dbReference>
<dbReference type="InterPro" id="IPR023779">
    <property type="entry name" value="Chromodomain_CS"/>
</dbReference>
<dbReference type="EMBL" id="CAJNOJ010000002">
    <property type="protein sequence ID" value="CAF0727376.1"/>
    <property type="molecule type" value="Genomic_DNA"/>
</dbReference>
<dbReference type="Proteomes" id="UP000663828">
    <property type="component" value="Unassembled WGS sequence"/>
</dbReference>
<dbReference type="SMART" id="SM00298">
    <property type="entry name" value="CHROMO"/>
    <property type="match status" value="2"/>
</dbReference>
<feature type="region of interest" description="Disordered" evidence="3">
    <location>
        <begin position="93"/>
        <end position="146"/>
    </location>
</feature>
<evidence type="ECO:0000313" key="5">
    <source>
        <dbReference type="EMBL" id="CAF0727376.1"/>
    </source>
</evidence>
<dbReference type="SMART" id="SM00300">
    <property type="entry name" value="ChSh"/>
    <property type="match status" value="1"/>
</dbReference>
<dbReference type="InterPro" id="IPR051219">
    <property type="entry name" value="Heterochromatin_chromo-domain"/>
</dbReference>
<evidence type="ECO:0000256" key="3">
    <source>
        <dbReference type="SAM" id="MobiDB-lite"/>
    </source>
</evidence>
<comment type="subcellular location">
    <subcellularLocation>
        <location evidence="1">Nucleus</location>
    </subcellularLocation>
</comment>
<feature type="region of interest" description="Disordered" evidence="3">
    <location>
        <begin position="1"/>
        <end position="38"/>
    </location>
</feature>
<feature type="compositionally biased region" description="Polar residues" evidence="3">
    <location>
        <begin position="99"/>
        <end position="120"/>
    </location>
</feature>
<dbReference type="Proteomes" id="UP000663852">
    <property type="component" value="Unassembled WGS sequence"/>
</dbReference>
<evidence type="ECO:0000313" key="6">
    <source>
        <dbReference type="EMBL" id="CAF0752886.1"/>
    </source>
</evidence>
<comment type="caution">
    <text evidence="6">The sequence shown here is derived from an EMBL/GenBank/DDBJ whole genome shotgun (WGS) entry which is preliminary data.</text>
</comment>
<keyword evidence="2" id="KW-0539">Nucleus</keyword>
<dbReference type="SUPFAM" id="SSF54160">
    <property type="entry name" value="Chromo domain-like"/>
    <property type="match status" value="2"/>
</dbReference>
<accession>A0A813PHE1</accession>
<feature type="compositionally biased region" description="Low complexity" evidence="3">
    <location>
        <begin position="129"/>
        <end position="139"/>
    </location>
</feature>
<dbReference type="PRINTS" id="PR00504">
    <property type="entry name" value="CHROMODOMAIN"/>
</dbReference>
<dbReference type="InterPro" id="IPR000953">
    <property type="entry name" value="Chromo/chromo_shadow_dom"/>
</dbReference>
<dbReference type="EMBL" id="CAJNOR010000014">
    <property type="protein sequence ID" value="CAF0752886.1"/>
    <property type="molecule type" value="Genomic_DNA"/>
</dbReference>
<protein>
    <recommendedName>
        <fullName evidence="4">Chromo domain-containing protein</fullName>
    </recommendedName>
</protein>
<evidence type="ECO:0000313" key="7">
    <source>
        <dbReference type="Proteomes" id="UP000663828"/>
    </source>
</evidence>